<dbReference type="InterPro" id="IPR016208">
    <property type="entry name" value="Ald_Oxase/xanthine_DH-like"/>
</dbReference>
<feature type="domain" description="Aldehyde oxidase/xanthine dehydrogenase a/b hammerhead" evidence="2">
    <location>
        <begin position="29"/>
        <end position="140"/>
    </location>
</feature>
<evidence type="ECO:0000259" key="2">
    <source>
        <dbReference type="SMART" id="SM01008"/>
    </source>
</evidence>
<comment type="caution">
    <text evidence="3">The sequence shown here is derived from an EMBL/GenBank/DDBJ whole genome shotgun (WGS) entry which is preliminary data.</text>
</comment>
<dbReference type="Proteomes" id="UP000314011">
    <property type="component" value="Unassembled WGS sequence"/>
</dbReference>
<dbReference type="SMART" id="SM01008">
    <property type="entry name" value="Ald_Xan_dh_C"/>
    <property type="match status" value="1"/>
</dbReference>
<dbReference type="Gene3D" id="3.30.365.10">
    <property type="entry name" value="Aldehyde oxidase/xanthine dehydrogenase, molybdopterin binding domain"/>
    <property type="match status" value="4"/>
</dbReference>
<protein>
    <submittedName>
        <fullName evidence="3">Xanthine dehydrogenase family protein molybdopterin-binding subunit</fullName>
    </submittedName>
</protein>
<dbReference type="Pfam" id="PF20256">
    <property type="entry name" value="MoCoBD_2"/>
    <property type="match status" value="1"/>
</dbReference>
<gene>
    <name evidence="3" type="ORF">FHY64_13070</name>
</gene>
<evidence type="ECO:0000313" key="4">
    <source>
        <dbReference type="Proteomes" id="UP000314011"/>
    </source>
</evidence>
<dbReference type="Pfam" id="PF01315">
    <property type="entry name" value="Ald_Xan_dh_C"/>
    <property type="match status" value="1"/>
</dbReference>
<accession>A0A5C5GHT5</accession>
<dbReference type="PANTHER" id="PTHR11908:SF153">
    <property type="entry name" value="DEHYDROGENASE"/>
    <property type="match status" value="1"/>
</dbReference>
<dbReference type="InterPro" id="IPR000674">
    <property type="entry name" value="Ald_Oxase/Xan_DH_a/b"/>
</dbReference>
<dbReference type="SUPFAM" id="SSF54665">
    <property type="entry name" value="CO dehydrogenase molybdoprotein N-domain-like"/>
    <property type="match status" value="1"/>
</dbReference>
<dbReference type="OrthoDB" id="8428274at2"/>
<name>A0A5C5GHT5_9RHOB</name>
<dbReference type="InterPro" id="IPR036856">
    <property type="entry name" value="Ald_Oxase/Xan_DH_a/b_sf"/>
</dbReference>
<organism evidence="3 4">
    <name type="scientific">Pelagovum pacificum</name>
    <dbReference type="NCBI Taxonomy" id="2588711"/>
    <lineage>
        <taxon>Bacteria</taxon>
        <taxon>Pseudomonadati</taxon>
        <taxon>Pseudomonadota</taxon>
        <taxon>Alphaproteobacteria</taxon>
        <taxon>Rhodobacterales</taxon>
        <taxon>Paracoccaceae</taxon>
        <taxon>Pelagovum</taxon>
    </lineage>
</organism>
<dbReference type="RefSeq" id="WP_140195236.1">
    <property type="nucleotide sequence ID" value="NZ_CP065915.1"/>
</dbReference>
<feature type="region of interest" description="Disordered" evidence="1">
    <location>
        <begin position="1"/>
        <end position="23"/>
    </location>
</feature>
<dbReference type="Gene3D" id="3.90.1170.50">
    <property type="entry name" value="Aldehyde oxidase/xanthine dehydrogenase, a/b hammerhead"/>
    <property type="match status" value="1"/>
</dbReference>
<feature type="compositionally biased region" description="Polar residues" evidence="1">
    <location>
        <begin position="1"/>
        <end position="18"/>
    </location>
</feature>
<reference evidence="3 4" key="1">
    <citation type="submission" date="2019-06" db="EMBL/GenBank/DDBJ databases">
        <title>Genome of new Rhodobacteraceae sp. SM1903.</title>
        <authorList>
            <person name="Ren X."/>
        </authorList>
    </citation>
    <scope>NUCLEOTIDE SEQUENCE [LARGE SCALE GENOMIC DNA]</scope>
    <source>
        <strain evidence="3 4">SM1903</strain>
    </source>
</reference>
<proteinExistence type="predicted"/>
<dbReference type="InterPro" id="IPR008274">
    <property type="entry name" value="AldOxase/xan_DH_MoCoBD1"/>
</dbReference>
<dbReference type="EMBL" id="VFFF01000001">
    <property type="protein sequence ID" value="TNY34150.1"/>
    <property type="molecule type" value="Genomic_DNA"/>
</dbReference>
<dbReference type="PANTHER" id="PTHR11908">
    <property type="entry name" value="XANTHINE DEHYDROGENASE"/>
    <property type="match status" value="1"/>
</dbReference>
<evidence type="ECO:0000256" key="1">
    <source>
        <dbReference type="SAM" id="MobiDB-lite"/>
    </source>
</evidence>
<dbReference type="InterPro" id="IPR037165">
    <property type="entry name" value="AldOxase/xan_DH_Mopterin-bd_sf"/>
</dbReference>
<keyword evidence="4" id="KW-1185">Reference proteome</keyword>
<dbReference type="GO" id="GO:0005506">
    <property type="term" value="F:iron ion binding"/>
    <property type="evidence" value="ECO:0007669"/>
    <property type="project" value="InterPro"/>
</dbReference>
<evidence type="ECO:0000313" key="3">
    <source>
        <dbReference type="EMBL" id="TNY34150.1"/>
    </source>
</evidence>
<dbReference type="SUPFAM" id="SSF56003">
    <property type="entry name" value="Molybdenum cofactor-binding domain"/>
    <property type="match status" value="1"/>
</dbReference>
<dbReference type="GO" id="GO:0016491">
    <property type="term" value="F:oxidoreductase activity"/>
    <property type="evidence" value="ECO:0007669"/>
    <property type="project" value="InterPro"/>
</dbReference>
<dbReference type="InterPro" id="IPR046867">
    <property type="entry name" value="AldOxase/xan_DH_MoCoBD2"/>
</dbReference>
<dbReference type="AlphaFoldDB" id="A0A5C5GHT5"/>
<dbReference type="Pfam" id="PF02738">
    <property type="entry name" value="MoCoBD_1"/>
    <property type="match status" value="1"/>
</dbReference>
<sequence length="747" mass="78813">MPDTLSPQIRFGSNSGQPATRRDGVAKVTGTATYAADNHPDNMLYAVYAAATIARGRVATLDTAAAEAHPGVVRVFTHENRPELQGDPDEKPTMFSNRIEVLQNDIVRYAGQPIALVIAETIEAATEGARLLDPRYDLQPPRTKIDDNETFEITGQAFGQPGPTIYGDIEAGHAAADLAIDVTYETPGQFHNAMETHSVVAKWTGDRLELDTPTQALTMSCAAYAYFFGIPAENVTIRSPYLGGGFGSKAFAVGPIVLGILAARATGRPVKLSLTRQQMFGPVGHRGTTRQRLRLGTASGGALTVIDHQGIAATSSFDDFLEAAPNATQGLYAAPALSSTHSGVRLDIGTPGPMRAPGEASGSAALECAMDEMAEAAGMDPLDFRLANYSETEPGTGKPFSSKKLRECYEQGAERFGWASRPREPRQMMDENGLLVGWGVGTALFGCPMFQAEARATLRSDGTALVETSAADMGQGAWTALAQIAADSLGLPLDKVEFRAGDSALPDGGVAGGSGHTATAGGALHAAGSDVIRQLGELAAADPDSPLHGAGNASFVARDGRIFLDNDESRGETFAEIFARSGGAEIVGNGNAARNPEDAQRHAMSSHGAVFAEVKVDPDLCQLRVTRLVGAFAAGRIINPRLAESQLMGGMIWGTSFALHEEAKYDTRTGRIMNSDLAGYQVPVNADVHGLEVIHVHEDDPYVNVLGIKGVGEIGITGTVGAIANAIYHATGKRIRRFPIRIQDLLV</sequence>